<dbReference type="InterPro" id="IPR013750">
    <property type="entry name" value="GHMP_kinase_C_dom"/>
</dbReference>
<evidence type="ECO:0000256" key="2">
    <source>
        <dbReference type="ARBA" id="ARBA00012052"/>
    </source>
</evidence>
<evidence type="ECO:0000256" key="1">
    <source>
        <dbReference type="ARBA" id="ARBA00009684"/>
    </source>
</evidence>
<comment type="catalytic activity">
    <reaction evidence="10">
        <text>4-CDP-2-C-methyl-D-erythritol + ATP = 4-CDP-2-C-methyl-D-erythritol 2-phosphate + ADP + H(+)</text>
        <dbReference type="Rhea" id="RHEA:18437"/>
        <dbReference type="ChEBI" id="CHEBI:15378"/>
        <dbReference type="ChEBI" id="CHEBI:30616"/>
        <dbReference type="ChEBI" id="CHEBI:57823"/>
        <dbReference type="ChEBI" id="CHEBI:57919"/>
        <dbReference type="ChEBI" id="CHEBI:456216"/>
        <dbReference type="EC" id="2.7.1.148"/>
    </reaction>
</comment>
<dbReference type="GO" id="GO:0019288">
    <property type="term" value="P:isopentenyl diphosphate biosynthetic process, methylerythritol 4-phosphate pathway"/>
    <property type="evidence" value="ECO:0007669"/>
    <property type="project" value="UniProtKB-UniRule"/>
</dbReference>
<keyword evidence="4 10" id="KW-0808">Transferase</keyword>
<feature type="active site" evidence="10">
    <location>
        <position position="141"/>
    </location>
</feature>
<dbReference type="InterPro" id="IPR036554">
    <property type="entry name" value="GHMP_kinase_C_sf"/>
</dbReference>
<dbReference type="HAMAP" id="MF_00061">
    <property type="entry name" value="IspE"/>
    <property type="match status" value="1"/>
</dbReference>
<dbReference type="SUPFAM" id="SSF54211">
    <property type="entry name" value="Ribosomal protein S5 domain 2-like"/>
    <property type="match status" value="1"/>
</dbReference>
<protein>
    <recommendedName>
        <fullName evidence="3 10">4-diphosphocytidyl-2-C-methyl-D-erythritol kinase</fullName>
        <shortName evidence="10">CMK</shortName>
        <ecNumber evidence="2 10">2.7.1.148</ecNumber>
    </recommendedName>
    <alternativeName>
        <fullName evidence="9 10">4-(cytidine-5'-diphospho)-2-C-methyl-D-erythritol kinase</fullName>
    </alternativeName>
</protein>
<dbReference type="Gene3D" id="3.30.230.10">
    <property type="match status" value="1"/>
</dbReference>
<dbReference type="GO" id="GO:0016114">
    <property type="term" value="P:terpenoid biosynthetic process"/>
    <property type="evidence" value="ECO:0007669"/>
    <property type="project" value="UniProtKB-UniRule"/>
</dbReference>
<evidence type="ECO:0000313" key="13">
    <source>
        <dbReference type="EMBL" id="NGN40447.1"/>
    </source>
</evidence>
<evidence type="ECO:0000259" key="12">
    <source>
        <dbReference type="Pfam" id="PF08544"/>
    </source>
</evidence>
<dbReference type="NCBIfam" id="NF011202">
    <property type="entry name" value="PRK14608.1"/>
    <property type="match status" value="1"/>
</dbReference>
<dbReference type="Pfam" id="PF00288">
    <property type="entry name" value="GHMP_kinases_N"/>
    <property type="match status" value="1"/>
</dbReference>
<comment type="function">
    <text evidence="10">Catalyzes the phosphorylation of the position 2 hydroxy group of 4-diphosphocytidyl-2C-methyl-D-erythritol.</text>
</comment>
<dbReference type="PANTHER" id="PTHR43527">
    <property type="entry name" value="4-DIPHOSPHOCYTIDYL-2-C-METHYL-D-ERYTHRITOL KINASE, CHLOROPLASTIC"/>
    <property type="match status" value="1"/>
</dbReference>
<evidence type="ECO:0000256" key="7">
    <source>
        <dbReference type="ARBA" id="ARBA00022840"/>
    </source>
</evidence>
<keyword evidence="6 10" id="KW-0418">Kinase</keyword>
<evidence type="ECO:0000256" key="10">
    <source>
        <dbReference type="HAMAP-Rule" id="MF_00061"/>
    </source>
</evidence>
<dbReference type="AlphaFoldDB" id="A0A7C9V9V0"/>
<dbReference type="Pfam" id="PF08544">
    <property type="entry name" value="GHMP_kinases_C"/>
    <property type="match status" value="1"/>
</dbReference>
<comment type="pathway">
    <text evidence="10">Isoprenoid biosynthesis; isopentenyl diphosphate biosynthesis via DXP pathway; isopentenyl diphosphate from 1-deoxy-D-xylulose 5-phosphate: step 3/6.</text>
</comment>
<dbReference type="PIRSF" id="PIRSF010376">
    <property type="entry name" value="IspE"/>
    <property type="match status" value="1"/>
</dbReference>
<evidence type="ECO:0000256" key="6">
    <source>
        <dbReference type="ARBA" id="ARBA00022777"/>
    </source>
</evidence>
<feature type="binding site" evidence="10">
    <location>
        <begin position="102"/>
        <end position="112"/>
    </location>
    <ligand>
        <name>ATP</name>
        <dbReference type="ChEBI" id="CHEBI:30616"/>
    </ligand>
</feature>
<evidence type="ECO:0000256" key="8">
    <source>
        <dbReference type="ARBA" id="ARBA00023229"/>
    </source>
</evidence>
<gene>
    <name evidence="10" type="primary">ispE</name>
    <name evidence="13" type="ORF">G6N74_05170</name>
</gene>
<feature type="active site" evidence="10">
    <location>
        <position position="15"/>
    </location>
</feature>
<dbReference type="SUPFAM" id="SSF55060">
    <property type="entry name" value="GHMP Kinase, C-terminal domain"/>
    <property type="match status" value="1"/>
</dbReference>
<dbReference type="Proteomes" id="UP000481252">
    <property type="component" value="Unassembled WGS sequence"/>
</dbReference>
<dbReference type="InterPro" id="IPR014721">
    <property type="entry name" value="Ribsml_uS5_D2-typ_fold_subgr"/>
</dbReference>
<evidence type="ECO:0000256" key="5">
    <source>
        <dbReference type="ARBA" id="ARBA00022741"/>
    </source>
</evidence>
<keyword evidence="5 10" id="KW-0547">Nucleotide-binding</keyword>
<dbReference type="UniPathway" id="UPA00056">
    <property type="reaction ID" value="UER00094"/>
</dbReference>
<dbReference type="GO" id="GO:0050515">
    <property type="term" value="F:4-(cytidine 5'-diphospho)-2-C-methyl-D-erythritol kinase activity"/>
    <property type="evidence" value="ECO:0007669"/>
    <property type="project" value="UniProtKB-UniRule"/>
</dbReference>
<feature type="domain" description="GHMP kinase C-terminal" evidence="12">
    <location>
        <begin position="217"/>
        <end position="274"/>
    </location>
</feature>
<keyword evidence="14" id="KW-1185">Reference proteome</keyword>
<accession>A0A7C9V9V0</accession>
<comment type="caution">
    <text evidence="13">The sequence shown here is derived from an EMBL/GenBank/DDBJ whole genome shotgun (WGS) entry which is preliminary data.</text>
</comment>
<dbReference type="GO" id="GO:0005524">
    <property type="term" value="F:ATP binding"/>
    <property type="evidence" value="ECO:0007669"/>
    <property type="project" value="UniProtKB-UniRule"/>
</dbReference>
<evidence type="ECO:0000256" key="3">
    <source>
        <dbReference type="ARBA" id="ARBA00017473"/>
    </source>
</evidence>
<keyword evidence="7 10" id="KW-0067">ATP-binding</keyword>
<dbReference type="InterPro" id="IPR004424">
    <property type="entry name" value="IspE"/>
</dbReference>
<evidence type="ECO:0000313" key="14">
    <source>
        <dbReference type="Proteomes" id="UP000481252"/>
    </source>
</evidence>
<organism evidence="13 14">
    <name type="scientific">Mesorhizobium zhangyense</name>
    <dbReference type="NCBI Taxonomy" id="1776730"/>
    <lineage>
        <taxon>Bacteria</taxon>
        <taxon>Pseudomonadati</taxon>
        <taxon>Pseudomonadota</taxon>
        <taxon>Alphaproteobacteria</taxon>
        <taxon>Hyphomicrobiales</taxon>
        <taxon>Phyllobacteriaceae</taxon>
        <taxon>Mesorhizobium</taxon>
    </lineage>
</organism>
<evidence type="ECO:0000256" key="9">
    <source>
        <dbReference type="ARBA" id="ARBA00032554"/>
    </source>
</evidence>
<comment type="similarity">
    <text evidence="1 10">Belongs to the GHMP kinase family. IspE subfamily.</text>
</comment>
<dbReference type="RefSeq" id="WP_165115066.1">
    <property type="nucleotide sequence ID" value="NZ_JAAKZG010000002.1"/>
</dbReference>
<keyword evidence="8 10" id="KW-0414">Isoprene biosynthesis</keyword>
<reference evidence="13 14" key="1">
    <citation type="submission" date="2020-02" db="EMBL/GenBank/DDBJ databases">
        <title>Genome sequence of the type strain CGMCC 1.15528 of Mesorhizobium zhangyense.</title>
        <authorList>
            <person name="Gao J."/>
            <person name="Sun J."/>
        </authorList>
    </citation>
    <scope>NUCLEOTIDE SEQUENCE [LARGE SCALE GENOMIC DNA]</scope>
    <source>
        <strain evidence="13 14">CGMCC 1.15528</strain>
    </source>
</reference>
<name>A0A7C9V9V0_9HYPH</name>
<dbReference type="InterPro" id="IPR020568">
    <property type="entry name" value="Ribosomal_Su5_D2-typ_SF"/>
</dbReference>
<evidence type="ECO:0000259" key="11">
    <source>
        <dbReference type="Pfam" id="PF00288"/>
    </source>
</evidence>
<dbReference type="PANTHER" id="PTHR43527:SF2">
    <property type="entry name" value="4-DIPHOSPHOCYTIDYL-2-C-METHYL-D-ERYTHRITOL KINASE, CHLOROPLASTIC"/>
    <property type="match status" value="1"/>
</dbReference>
<dbReference type="NCBIfam" id="TIGR00154">
    <property type="entry name" value="ispE"/>
    <property type="match status" value="1"/>
</dbReference>
<dbReference type="EMBL" id="JAAKZG010000002">
    <property type="protein sequence ID" value="NGN40447.1"/>
    <property type="molecule type" value="Genomic_DNA"/>
</dbReference>
<evidence type="ECO:0000256" key="4">
    <source>
        <dbReference type="ARBA" id="ARBA00022679"/>
    </source>
</evidence>
<feature type="domain" description="GHMP kinase N-terminal" evidence="11">
    <location>
        <begin position="72"/>
        <end position="147"/>
    </location>
</feature>
<dbReference type="EC" id="2.7.1.148" evidence="2 10"/>
<dbReference type="InterPro" id="IPR006204">
    <property type="entry name" value="GHMP_kinase_N_dom"/>
</dbReference>
<sequence>MDSGFVSSAEHAPAKINLALHVTGQRADGFHLLESLVVFTEFGDHITVVAAEEDSFVVMGHFAAQVPLDGGNLVIRARDALREAYPDAAAAPVAITLEKNLPIASGIGGGSSDAAAALRALARHWNIDADLSVLALRLGADVPMCLLARPLLARGIGEIVDPLENYPALPLVLVNPGIGVATPDVFRALESRENPSFSPPPADPEPAHVIEWLRATRNDLETPAKALAPAITEALDALRGTGAAFVRMSGSGATCFGVFETTGAAANAANAIEQAKPGWFSVATSSMR</sequence>
<proteinExistence type="inferred from homology"/>
<dbReference type="Gene3D" id="3.30.70.890">
    <property type="entry name" value="GHMP kinase, C-terminal domain"/>
    <property type="match status" value="1"/>
</dbReference>